<dbReference type="CDD" id="cd00367">
    <property type="entry name" value="PTS-HPr_like"/>
    <property type="match status" value="1"/>
</dbReference>
<comment type="subcellular location">
    <subcellularLocation>
        <location evidence="1">Cytoplasm</location>
    </subcellularLocation>
</comment>
<gene>
    <name evidence="5" type="ORF">H9809_08025</name>
</gene>
<reference evidence="5" key="2">
    <citation type="submission" date="2021-04" db="EMBL/GenBank/DDBJ databases">
        <authorList>
            <person name="Gilroy R."/>
        </authorList>
    </citation>
    <scope>NUCLEOTIDE SEQUENCE</scope>
    <source>
        <strain evidence="5">1068</strain>
    </source>
</reference>
<keyword evidence="2" id="KW-0963">Cytoplasm</keyword>
<proteinExistence type="predicted"/>
<dbReference type="SUPFAM" id="SSF55594">
    <property type="entry name" value="HPr-like"/>
    <property type="match status" value="1"/>
</dbReference>
<evidence type="ECO:0000313" key="6">
    <source>
        <dbReference type="Proteomes" id="UP000824056"/>
    </source>
</evidence>
<dbReference type="Pfam" id="PF00381">
    <property type="entry name" value="PTS-HPr"/>
    <property type="match status" value="1"/>
</dbReference>
<dbReference type="GO" id="GO:0009401">
    <property type="term" value="P:phosphoenolpyruvate-dependent sugar phosphotransferase system"/>
    <property type="evidence" value="ECO:0007669"/>
    <property type="project" value="UniProtKB-KW"/>
</dbReference>
<dbReference type="Proteomes" id="UP000824056">
    <property type="component" value="Unassembled WGS sequence"/>
</dbReference>
<reference evidence="5" key="1">
    <citation type="journal article" date="2021" name="PeerJ">
        <title>Extensive microbial diversity within the chicken gut microbiome revealed by metagenomics and culture.</title>
        <authorList>
            <person name="Gilroy R."/>
            <person name="Ravi A."/>
            <person name="Getino M."/>
            <person name="Pursley I."/>
            <person name="Horton D.L."/>
            <person name="Alikhan N.F."/>
            <person name="Baker D."/>
            <person name="Gharbi K."/>
            <person name="Hall N."/>
            <person name="Watson M."/>
            <person name="Adriaenssens E.M."/>
            <person name="Foster-Nyarko E."/>
            <person name="Jarju S."/>
            <person name="Secka A."/>
            <person name="Antonio M."/>
            <person name="Oren A."/>
            <person name="Chaudhuri R.R."/>
            <person name="La Ragione R."/>
            <person name="Hildebrand F."/>
            <person name="Pallen M.J."/>
        </authorList>
    </citation>
    <scope>NUCLEOTIDE SEQUENCE</scope>
    <source>
        <strain evidence="5">1068</strain>
    </source>
</reference>
<name>A0A9D2JT78_9FIRM</name>
<dbReference type="PRINTS" id="PR00107">
    <property type="entry name" value="PHOSPHOCPHPR"/>
</dbReference>
<dbReference type="EMBL" id="DXBG01000185">
    <property type="protein sequence ID" value="HIZ65828.1"/>
    <property type="molecule type" value="Genomic_DNA"/>
</dbReference>
<accession>A0A9D2JT78</accession>
<protein>
    <submittedName>
        <fullName evidence="5">HPr family phosphocarrier protein</fullName>
    </submittedName>
</protein>
<evidence type="ECO:0000256" key="1">
    <source>
        <dbReference type="ARBA" id="ARBA00004496"/>
    </source>
</evidence>
<dbReference type="InterPro" id="IPR050399">
    <property type="entry name" value="HPr"/>
</dbReference>
<dbReference type="InterPro" id="IPR035895">
    <property type="entry name" value="HPr-like_sf"/>
</dbReference>
<evidence type="ECO:0000256" key="3">
    <source>
        <dbReference type="ARBA" id="ARBA00022683"/>
    </source>
</evidence>
<evidence type="ECO:0000256" key="2">
    <source>
        <dbReference type="ARBA" id="ARBA00022490"/>
    </source>
</evidence>
<feature type="domain" description="HPr" evidence="4">
    <location>
        <begin position="1"/>
        <end position="85"/>
    </location>
</feature>
<keyword evidence="3" id="KW-0598">Phosphotransferase system</keyword>
<dbReference type="PANTHER" id="PTHR33705">
    <property type="entry name" value="PHOSPHOCARRIER PROTEIN HPR"/>
    <property type="match status" value="1"/>
</dbReference>
<dbReference type="NCBIfam" id="TIGR01003">
    <property type="entry name" value="PTS_HPr_family"/>
    <property type="match status" value="1"/>
</dbReference>
<evidence type="ECO:0000313" key="5">
    <source>
        <dbReference type="EMBL" id="HIZ65828.1"/>
    </source>
</evidence>
<evidence type="ECO:0000259" key="4">
    <source>
        <dbReference type="PROSITE" id="PS51350"/>
    </source>
</evidence>
<dbReference type="Gene3D" id="3.30.1340.10">
    <property type="entry name" value="HPr-like"/>
    <property type="match status" value="1"/>
</dbReference>
<dbReference type="GO" id="GO:0005737">
    <property type="term" value="C:cytoplasm"/>
    <property type="evidence" value="ECO:0007669"/>
    <property type="project" value="UniProtKB-SubCell"/>
</dbReference>
<dbReference type="InterPro" id="IPR000032">
    <property type="entry name" value="HPr-like"/>
</dbReference>
<dbReference type="AlphaFoldDB" id="A0A9D2JT78"/>
<comment type="caution">
    <text evidence="5">The sequence shown here is derived from an EMBL/GenBank/DDBJ whole genome shotgun (WGS) entry which is preliminary data.</text>
</comment>
<dbReference type="PANTHER" id="PTHR33705:SF2">
    <property type="entry name" value="PHOSPHOCARRIER PROTEIN NPR"/>
    <property type="match status" value="1"/>
</dbReference>
<sequence>MKTFDYTIKDELGIHARPAGVLVKEAKKYQSAITITKDGKSAAATKLMAIMSLGVKCGNTVQVSVEGEDEDTAAEAMKAFFEANL</sequence>
<organism evidence="5 6">
    <name type="scientific">Candidatus Blautia pullicola</name>
    <dbReference type="NCBI Taxonomy" id="2838498"/>
    <lineage>
        <taxon>Bacteria</taxon>
        <taxon>Bacillati</taxon>
        <taxon>Bacillota</taxon>
        <taxon>Clostridia</taxon>
        <taxon>Lachnospirales</taxon>
        <taxon>Lachnospiraceae</taxon>
        <taxon>Blautia</taxon>
    </lineage>
</organism>
<dbReference type="PROSITE" id="PS51350">
    <property type="entry name" value="PTS_HPR_DOM"/>
    <property type="match status" value="1"/>
</dbReference>